<name>A0A0V0QFJ4_PSEPJ</name>
<reference evidence="2 3" key="1">
    <citation type="journal article" date="2015" name="Sci. Rep.">
        <title>Genome of the facultative scuticociliatosis pathogen Pseudocohnilembus persalinus provides insight into its virulence through horizontal gene transfer.</title>
        <authorList>
            <person name="Xiong J."/>
            <person name="Wang G."/>
            <person name="Cheng J."/>
            <person name="Tian M."/>
            <person name="Pan X."/>
            <person name="Warren A."/>
            <person name="Jiang C."/>
            <person name="Yuan D."/>
            <person name="Miao W."/>
        </authorList>
    </citation>
    <scope>NUCLEOTIDE SEQUENCE [LARGE SCALE GENOMIC DNA]</scope>
    <source>
        <strain evidence="2">36N120E</strain>
    </source>
</reference>
<evidence type="ECO:0000313" key="3">
    <source>
        <dbReference type="Proteomes" id="UP000054937"/>
    </source>
</evidence>
<dbReference type="InParanoid" id="A0A0V0QFJ4"/>
<keyword evidence="3" id="KW-1185">Reference proteome</keyword>
<evidence type="ECO:0000313" key="2">
    <source>
        <dbReference type="EMBL" id="KRX00954.1"/>
    </source>
</evidence>
<organism evidence="2 3">
    <name type="scientific">Pseudocohnilembus persalinus</name>
    <name type="common">Ciliate</name>
    <dbReference type="NCBI Taxonomy" id="266149"/>
    <lineage>
        <taxon>Eukaryota</taxon>
        <taxon>Sar</taxon>
        <taxon>Alveolata</taxon>
        <taxon>Ciliophora</taxon>
        <taxon>Intramacronucleata</taxon>
        <taxon>Oligohymenophorea</taxon>
        <taxon>Scuticociliatia</taxon>
        <taxon>Philasterida</taxon>
        <taxon>Pseudocohnilembidae</taxon>
        <taxon>Pseudocohnilembus</taxon>
    </lineage>
</organism>
<feature type="compositionally biased region" description="Basic residues" evidence="1">
    <location>
        <begin position="1"/>
        <end position="23"/>
    </location>
</feature>
<dbReference type="AlphaFoldDB" id="A0A0V0QFJ4"/>
<proteinExistence type="predicted"/>
<accession>A0A0V0QFJ4</accession>
<protein>
    <submittedName>
        <fullName evidence="2">Uncharacterized protein</fullName>
    </submittedName>
</protein>
<dbReference type="Proteomes" id="UP000054937">
    <property type="component" value="Unassembled WGS sequence"/>
</dbReference>
<feature type="region of interest" description="Disordered" evidence="1">
    <location>
        <begin position="1"/>
        <end position="31"/>
    </location>
</feature>
<gene>
    <name evidence="2" type="ORF">PPERSA_09560</name>
</gene>
<evidence type="ECO:0000256" key="1">
    <source>
        <dbReference type="SAM" id="MobiDB-lite"/>
    </source>
</evidence>
<comment type="caution">
    <text evidence="2">The sequence shown here is derived from an EMBL/GenBank/DDBJ whole genome shotgun (WGS) entry which is preliminary data.</text>
</comment>
<dbReference type="EMBL" id="LDAU01000180">
    <property type="protein sequence ID" value="KRX00954.1"/>
    <property type="molecule type" value="Genomic_DNA"/>
</dbReference>
<sequence length="337" mass="40735">MNKKKRKTKRYLKTKYGRPPKRQKNLDQNQNQINKENNDNLQKQQEQKNDIINNLNKNYNNKNQNICSNNLQQQAYQYEVQIRNQQNYQNQIEIIQNEYKDLLNSQQSQNKLQFTQIGPFQQEENQNDRNQNNIIIQKNDKNFNDKEDIVYDKNNNKEIIDRASIKIIPNYNDYNNLNNNFKHKQTIKLGENQNQQIKFEQKGGSSIYNKEQSKLKQNQNYIESDLEQNIQQNQKQSNYQQVQSEQQQQLHCNDHYYNSFYNLFIANDSYYKQNLLNQIDGHEQQEVAYENLQRNPITLQDKQKSIYSNQLQQQQREEYDGMENFQNKEIYSTVLSK</sequence>